<name>A0A2A7S4U4_BURGA</name>
<dbReference type="PROSITE" id="PS51755">
    <property type="entry name" value="OMPR_PHOB"/>
    <property type="match status" value="1"/>
</dbReference>
<evidence type="ECO:0000313" key="5">
    <source>
        <dbReference type="Proteomes" id="UP000220629"/>
    </source>
</evidence>
<dbReference type="Pfam" id="PF00072">
    <property type="entry name" value="Response_reg"/>
    <property type="match status" value="1"/>
</dbReference>
<dbReference type="GO" id="GO:0032993">
    <property type="term" value="C:protein-DNA complex"/>
    <property type="evidence" value="ECO:0007669"/>
    <property type="project" value="TreeGrafter"/>
</dbReference>
<dbReference type="SMART" id="SM00862">
    <property type="entry name" value="Trans_reg_C"/>
    <property type="match status" value="1"/>
</dbReference>
<dbReference type="RefSeq" id="WP_096748759.1">
    <property type="nucleotide sequence ID" value="NZ_CADEPO010000002.1"/>
</dbReference>
<organism evidence="4 5">
    <name type="scientific">Burkholderia gladioli</name>
    <name type="common">Pseudomonas marginata</name>
    <name type="synonym">Phytomonas marginata</name>
    <dbReference type="NCBI Taxonomy" id="28095"/>
    <lineage>
        <taxon>Bacteria</taxon>
        <taxon>Pseudomonadati</taxon>
        <taxon>Pseudomonadota</taxon>
        <taxon>Betaproteobacteria</taxon>
        <taxon>Burkholderiales</taxon>
        <taxon>Burkholderiaceae</taxon>
        <taxon>Burkholderia</taxon>
    </lineage>
</organism>
<dbReference type="GO" id="GO:0005829">
    <property type="term" value="C:cytosol"/>
    <property type="evidence" value="ECO:0007669"/>
    <property type="project" value="TreeGrafter"/>
</dbReference>
<dbReference type="InterPro" id="IPR011006">
    <property type="entry name" value="CheY-like_superfamily"/>
</dbReference>
<dbReference type="SMART" id="SM00448">
    <property type="entry name" value="REC"/>
    <property type="match status" value="1"/>
</dbReference>
<dbReference type="GO" id="GO:0006355">
    <property type="term" value="P:regulation of DNA-templated transcription"/>
    <property type="evidence" value="ECO:0007669"/>
    <property type="project" value="InterPro"/>
</dbReference>
<evidence type="ECO:0000256" key="1">
    <source>
        <dbReference type="ARBA" id="ARBA00022553"/>
    </source>
</evidence>
<sequence>MKVAILGGPANQTKQLESWLRNDGHQPEFFKTGNNFFAALRRNDFELLLVDAVLPDLSGIDLIAWARHHFDWHVPIVAMTARDTCQSAAEALKAGADDYLVRPMREAEVQSRIMTAAMRYASDSNDRADFGAYSLDTKTAKIRLHGESVNLTRKEFELAAYFFRHPDQLISHETLLNRIWKLQSDIDTRTVATHVSRIRKKLQLDGSHGCEILSLYGYGYRCLLNRADTASTPGSEAPQPTPPAAAPIALPGVASPLATLDTSLAPIDVACEPSLSLHEARRPVDRYVANLLKERQDFEDQIRRLRDAFCEATLELRALKRQHGRRHHEVEAYADFSEDLA</sequence>
<dbReference type="EMBL" id="PDDY01000004">
    <property type="protein sequence ID" value="PEH38270.1"/>
    <property type="molecule type" value="Genomic_DNA"/>
</dbReference>
<evidence type="ECO:0000256" key="2">
    <source>
        <dbReference type="ARBA" id="ARBA00023012"/>
    </source>
</evidence>
<evidence type="ECO:0000313" key="4">
    <source>
        <dbReference type="EMBL" id="PEH38270.1"/>
    </source>
</evidence>
<gene>
    <name evidence="4" type="ORF">CRM94_28075</name>
</gene>
<dbReference type="Gene3D" id="3.40.50.2300">
    <property type="match status" value="1"/>
</dbReference>
<dbReference type="PANTHER" id="PTHR48111:SF40">
    <property type="entry name" value="PHOSPHATE REGULON TRANSCRIPTIONAL REGULATORY PROTEIN PHOB"/>
    <property type="match status" value="1"/>
</dbReference>
<accession>A0A2A7S4U4</accession>
<keyword evidence="2" id="KW-0902">Two-component regulatory system</keyword>
<reference evidence="5" key="1">
    <citation type="submission" date="2017-09" db="EMBL/GenBank/DDBJ databases">
        <title>FDA dAtabase for Regulatory Grade micrObial Sequences (FDA-ARGOS): Supporting development and validation of Infectious Disease Dx tests.</title>
        <authorList>
            <person name="Minogue T."/>
            <person name="Wolcott M."/>
            <person name="Wasieloski L."/>
            <person name="Aguilar W."/>
            <person name="Moore D."/>
            <person name="Tallon L."/>
            <person name="Sadzewicz L."/>
            <person name="Ott S."/>
            <person name="Zhao X."/>
            <person name="Nagaraj S."/>
            <person name="Vavikolanu K."/>
            <person name="Aluvathingal J."/>
            <person name="Nadendla S."/>
            <person name="Sichtig H."/>
        </authorList>
    </citation>
    <scope>NUCLEOTIDE SEQUENCE [LARGE SCALE GENOMIC DNA]</scope>
    <source>
        <strain evidence="5">FDAARGOS_390</strain>
    </source>
</reference>
<dbReference type="CDD" id="cd00383">
    <property type="entry name" value="trans_reg_C"/>
    <property type="match status" value="1"/>
</dbReference>
<dbReference type="PROSITE" id="PS50110">
    <property type="entry name" value="RESPONSE_REGULATORY"/>
    <property type="match status" value="1"/>
</dbReference>
<dbReference type="Proteomes" id="UP000220629">
    <property type="component" value="Unassembled WGS sequence"/>
</dbReference>
<proteinExistence type="predicted"/>
<dbReference type="CDD" id="cd00156">
    <property type="entry name" value="REC"/>
    <property type="match status" value="1"/>
</dbReference>
<comment type="caution">
    <text evidence="4">The sequence shown here is derived from an EMBL/GenBank/DDBJ whole genome shotgun (WGS) entry which is preliminary data.</text>
</comment>
<dbReference type="Pfam" id="PF00486">
    <property type="entry name" value="Trans_reg_C"/>
    <property type="match status" value="1"/>
</dbReference>
<dbReference type="SUPFAM" id="SSF52172">
    <property type="entry name" value="CheY-like"/>
    <property type="match status" value="1"/>
</dbReference>
<keyword evidence="1" id="KW-0597">Phosphoprotein</keyword>
<evidence type="ECO:0000256" key="3">
    <source>
        <dbReference type="ARBA" id="ARBA00023125"/>
    </source>
</evidence>
<dbReference type="GO" id="GO:0000156">
    <property type="term" value="F:phosphorelay response regulator activity"/>
    <property type="evidence" value="ECO:0007669"/>
    <property type="project" value="TreeGrafter"/>
</dbReference>
<dbReference type="AlphaFoldDB" id="A0A2A7S4U4"/>
<dbReference type="PANTHER" id="PTHR48111">
    <property type="entry name" value="REGULATOR OF RPOS"/>
    <property type="match status" value="1"/>
</dbReference>
<protein>
    <submittedName>
        <fullName evidence="4">DNA-binding response regulator</fullName>
    </submittedName>
</protein>
<dbReference type="GO" id="GO:0000976">
    <property type="term" value="F:transcription cis-regulatory region binding"/>
    <property type="evidence" value="ECO:0007669"/>
    <property type="project" value="TreeGrafter"/>
</dbReference>
<dbReference type="Gene3D" id="1.10.10.10">
    <property type="entry name" value="Winged helix-like DNA-binding domain superfamily/Winged helix DNA-binding domain"/>
    <property type="match status" value="1"/>
</dbReference>
<dbReference type="InterPro" id="IPR001789">
    <property type="entry name" value="Sig_transdc_resp-reg_receiver"/>
</dbReference>
<dbReference type="InterPro" id="IPR001867">
    <property type="entry name" value="OmpR/PhoB-type_DNA-bd"/>
</dbReference>
<dbReference type="InterPro" id="IPR039420">
    <property type="entry name" value="WalR-like"/>
</dbReference>
<dbReference type="InterPro" id="IPR036388">
    <property type="entry name" value="WH-like_DNA-bd_sf"/>
</dbReference>
<keyword evidence="3 4" id="KW-0238">DNA-binding</keyword>